<comment type="subcellular location">
    <subcellularLocation>
        <location evidence="1">Nucleus</location>
    </subcellularLocation>
</comment>
<feature type="compositionally biased region" description="Polar residues" evidence="3">
    <location>
        <begin position="416"/>
        <end position="428"/>
    </location>
</feature>
<evidence type="ECO:0000256" key="1">
    <source>
        <dbReference type="ARBA" id="ARBA00004123"/>
    </source>
</evidence>
<dbReference type="SUPFAM" id="SSF88723">
    <property type="entry name" value="PIN domain-like"/>
    <property type="match status" value="1"/>
</dbReference>
<dbReference type="Gene3D" id="3.40.50.1010">
    <property type="entry name" value="5'-nuclease"/>
    <property type="match status" value="1"/>
</dbReference>
<dbReference type="InterPro" id="IPR006084">
    <property type="entry name" value="XPG/Rad2"/>
</dbReference>
<dbReference type="SUPFAM" id="SSF47807">
    <property type="entry name" value="5' to 3' exonuclease, C-terminal subdomain"/>
    <property type="match status" value="1"/>
</dbReference>
<feature type="domain" description="XPG-I" evidence="4">
    <location>
        <begin position="113"/>
        <end position="180"/>
    </location>
</feature>
<protein>
    <submittedName>
        <fullName evidence="5">PIN domain-like protein</fullName>
    </submittedName>
</protein>
<dbReference type="GO" id="GO:0017108">
    <property type="term" value="F:5'-flap endonuclease activity"/>
    <property type="evidence" value="ECO:0007669"/>
    <property type="project" value="TreeGrafter"/>
</dbReference>
<dbReference type="InterPro" id="IPR029060">
    <property type="entry name" value="PIN-like_dom_sf"/>
</dbReference>
<keyword evidence="6" id="KW-1185">Reference proteome</keyword>
<name>A0AAN7AZH9_9PEZI</name>
<dbReference type="GO" id="GO:0005634">
    <property type="term" value="C:nucleus"/>
    <property type="evidence" value="ECO:0007669"/>
    <property type="project" value="UniProtKB-SubCell"/>
</dbReference>
<dbReference type="SMART" id="SM00484">
    <property type="entry name" value="XPGI"/>
    <property type="match status" value="1"/>
</dbReference>
<dbReference type="InterPro" id="IPR036279">
    <property type="entry name" value="5-3_exonuclease_C_sf"/>
</dbReference>
<evidence type="ECO:0000313" key="6">
    <source>
        <dbReference type="Proteomes" id="UP001301769"/>
    </source>
</evidence>
<evidence type="ECO:0000259" key="4">
    <source>
        <dbReference type="SMART" id="SM00484"/>
    </source>
</evidence>
<organism evidence="5 6">
    <name type="scientific">Rhypophila decipiens</name>
    <dbReference type="NCBI Taxonomy" id="261697"/>
    <lineage>
        <taxon>Eukaryota</taxon>
        <taxon>Fungi</taxon>
        <taxon>Dikarya</taxon>
        <taxon>Ascomycota</taxon>
        <taxon>Pezizomycotina</taxon>
        <taxon>Sordariomycetes</taxon>
        <taxon>Sordariomycetidae</taxon>
        <taxon>Sordariales</taxon>
        <taxon>Naviculisporaceae</taxon>
        <taxon>Rhypophila</taxon>
    </lineage>
</organism>
<dbReference type="PANTHER" id="PTHR11081">
    <property type="entry name" value="FLAP ENDONUCLEASE FAMILY MEMBER"/>
    <property type="match status" value="1"/>
</dbReference>
<dbReference type="PANTHER" id="PTHR11081:SF75">
    <property type="entry name" value="ENDONUCLEASE, PUTATIVE (AFU_ORTHOLOGUE AFUA_3G13260)-RELATED"/>
    <property type="match status" value="1"/>
</dbReference>
<dbReference type="Proteomes" id="UP001301769">
    <property type="component" value="Unassembled WGS sequence"/>
</dbReference>
<evidence type="ECO:0000256" key="2">
    <source>
        <dbReference type="ARBA" id="ARBA00023242"/>
    </source>
</evidence>
<accession>A0AAN7AZH9</accession>
<dbReference type="PRINTS" id="PR00929">
    <property type="entry name" value="ATHOOK"/>
</dbReference>
<evidence type="ECO:0000313" key="5">
    <source>
        <dbReference type="EMBL" id="KAK4207186.1"/>
    </source>
</evidence>
<keyword evidence="2" id="KW-0539">Nucleus</keyword>
<dbReference type="GO" id="GO:0006281">
    <property type="term" value="P:DNA repair"/>
    <property type="evidence" value="ECO:0007669"/>
    <property type="project" value="UniProtKB-ARBA"/>
</dbReference>
<reference evidence="5" key="1">
    <citation type="journal article" date="2023" name="Mol. Phylogenet. Evol.">
        <title>Genome-scale phylogeny and comparative genomics of the fungal order Sordariales.</title>
        <authorList>
            <person name="Hensen N."/>
            <person name="Bonometti L."/>
            <person name="Westerberg I."/>
            <person name="Brannstrom I.O."/>
            <person name="Guillou S."/>
            <person name="Cros-Aarteil S."/>
            <person name="Calhoun S."/>
            <person name="Haridas S."/>
            <person name="Kuo A."/>
            <person name="Mondo S."/>
            <person name="Pangilinan J."/>
            <person name="Riley R."/>
            <person name="LaButti K."/>
            <person name="Andreopoulos B."/>
            <person name="Lipzen A."/>
            <person name="Chen C."/>
            <person name="Yan M."/>
            <person name="Daum C."/>
            <person name="Ng V."/>
            <person name="Clum A."/>
            <person name="Steindorff A."/>
            <person name="Ohm R.A."/>
            <person name="Martin F."/>
            <person name="Silar P."/>
            <person name="Natvig D.O."/>
            <person name="Lalanne C."/>
            <person name="Gautier V."/>
            <person name="Ament-Velasquez S.L."/>
            <person name="Kruys A."/>
            <person name="Hutchinson M.I."/>
            <person name="Powell A.J."/>
            <person name="Barry K."/>
            <person name="Miller A.N."/>
            <person name="Grigoriev I.V."/>
            <person name="Debuchy R."/>
            <person name="Gladieux P."/>
            <person name="Hiltunen Thoren M."/>
            <person name="Johannesson H."/>
        </authorList>
    </citation>
    <scope>NUCLEOTIDE SEQUENCE</scope>
    <source>
        <strain evidence="5">PSN293</strain>
    </source>
</reference>
<dbReference type="GO" id="GO:0006355">
    <property type="term" value="P:regulation of DNA-templated transcription"/>
    <property type="evidence" value="ECO:0007669"/>
    <property type="project" value="InterPro"/>
</dbReference>
<dbReference type="InterPro" id="IPR017956">
    <property type="entry name" value="AT_hook_DNA-bd_motif"/>
</dbReference>
<dbReference type="GO" id="GO:0003677">
    <property type="term" value="F:DNA binding"/>
    <property type="evidence" value="ECO:0007669"/>
    <property type="project" value="InterPro"/>
</dbReference>
<feature type="region of interest" description="Disordered" evidence="3">
    <location>
        <begin position="384"/>
        <end position="451"/>
    </location>
</feature>
<dbReference type="Pfam" id="PF00867">
    <property type="entry name" value="XPG_I"/>
    <property type="match status" value="1"/>
</dbReference>
<dbReference type="SMART" id="SM00384">
    <property type="entry name" value="AT_hook"/>
    <property type="match status" value="2"/>
</dbReference>
<dbReference type="InterPro" id="IPR000637">
    <property type="entry name" value="HMGI/Y_DNA-bd_CS"/>
</dbReference>
<dbReference type="EMBL" id="MU858314">
    <property type="protein sequence ID" value="KAK4207186.1"/>
    <property type="molecule type" value="Genomic_DNA"/>
</dbReference>
<reference evidence="5" key="2">
    <citation type="submission" date="2023-05" db="EMBL/GenBank/DDBJ databases">
        <authorList>
            <consortium name="Lawrence Berkeley National Laboratory"/>
            <person name="Steindorff A."/>
            <person name="Hensen N."/>
            <person name="Bonometti L."/>
            <person name="Westerberg I."/>
            <person name="Brannstrom I.O."/>
            <person name="Guillou S."/>
            <person name="Cros-Aarteil S."/>
            <person name="Calhoun S."/>
            <person name="Haridas S."/>
            <person name="Kuo A."/>
            <person name="Mondo S."/>
            <person name="Pangilinan J."/>
            <person name="Riley R."/>
            <person name="Labutti K."/>
            <person name="Andreopoulos B."/>
            <person name="Lipzen A."/>
            <person name="Chen C."/>
            <person name="Yanf M."/>
            <person name="Daum C."/>
            <person name="Ng V."/>
            <person name="Clum A."/>
            <person name="Ohm R."/>
            <person name="Martin F."/>
            <person name="Silar P."/>
            <person name="Natvig D."/>
            <person name="Lalanne C."/>
            <person name="Gautier V."/>
            <person name="Ament-Velasquez S.L."/>
            <person name="Kruys A."/>
            <person name="Hutchinson M.I."/>
            <person name="Powell A.J."/>
            <person name="Barry K."/>
            <person name="Miller A.N."/>
            <person name="Grigoriev I.V."/>
            <person name="Debuchy R."/>
            <person name="Gladieux P."/>
            <person name="Thoren M.H."/>
            <person name="Johannesson H."/>
        </authorList>
    </citation>
    <scope>NUCLEOTIDE SEQUENCE</scope>
    <source>
        <strain evidence="5">PSN293</strain>
    </source>
</reference>
<dbReference type="InterPro" id="IPR006086">
    <property type="entry name" value="XPG-I_dom"/>
</dbReference>
<gene>
    <name evidence="5" type="ORF">QBC37DRAFT_444654</name>
</gene>
<sequence length="472" mass="53176">MSMSFLDTPLPLLEFKAVTSGADEEKWGGMNHIVRDFYFHVGHLPAAGVERILVFDGPGKPREKGSAHPAALRPCAHATGERDVVGENERTEEDKKCERELSHIIPLCRTLLDCMGLPYRDAPAEAEAECAAMERLGIFDAVLTRDGDAFVFGSRRVLQKMTAEKKVARTAIQLSRHFHFGSKLKAVFARNDPAAVKEWKSRLVHTLRENPGAKLSHQFPSLATTIENNPNFPSRTIVNYYLNPKVSTDLNVPHIDWTRKLQIQDLRKFTRTFFNWRYQLFAGKFVRLLALPALSRALLLHGNERTDGSALIETITRSKEEDGVKQVRVAFIPANVVPFDIAGEPENSHFGGNVKNLFDSSLPVTEWVPSWLVEYGAPEAFHRWQEKEESKTKGTKRKTPPDDNAPRRGPGRPQKSETSPQKQSSASVTVEPAPKRPRGRPRKDNSLPQQKQNTFIAISSLWYILLGSEGWW</sequence>
<dbReference type="PROSITE" id="PS00354">
    <property type="entry name" value="HMGI_Y"/>
    <property type="match status" value="1"/>
</dbReference>
<proteinExistence type="predicted"/>
<evidence type="ECO:0000256" key="3">
    <source>
        <dbReference type="SAM" id="MobiDB-lite"/>
    </source>
</evidence>
<dbReference type="PRINTS" id="PR00853">
    <property type="entry name" value="XPGRADSUPER"/>
</dbReference>
<dbReference type="AlphaFoldDB" id="A0AAN7AZH9"/>
<comment type="caution">
    <text evidence="5">The sequence shown here is derived from an EMBL/GenBank/DDBJ whole genome shotgun (WGS) entry which is preliminary data.</text>
</comment>